<dbReference type="EMBL" id="SPNV01000387">
    <property type="protein sequence ID" value="KAF5855769.1"/>
    <property type="molecule type" value="Genomic_DNA"/>
</dbReference>
<feature type="transmembrane region" description="Helical" evidence="11">
    <location>
        <begin position="37"/>
        <end position="54"/>
    </location>
</feature>
<dbReference type="PANTHER" id="PTHR43562">
    <property type="entry name" value="NAPA-TYPE SODIUM/HYDROGEN ANTIPORTER"/>
    <property type="match status" value="1"/>
</dbReference>
<keyword evidence="9" id="KW-0739">Sodium transport</keyword>
<keyword evidence="5 11" id="KW-1133">Transmembrane helix</keyword>
<dbReference type="AlphaFoldDB" id="A0A8H5ZWP3"/>
<gene>
    <name evidence="13" type="ORF">ETB97_008469</name>
</gene>
<keyword evidence="6" id="KW-0915">Sodium</keyword>
<evidence type="ECO:0000256" key="6">
    <source>
        <dbReference type="ARBA" id="ARBA00023053"/>
    </source>
</evidence>
<dbReference type="Proteomes" id="UP000541154">
    <property type="component" value="Unassembled WGS sequence"/>
</dbReference>
<protein>
    <recommendedName>
        <fullName evidence="12">Cation/H+ exchanger transmembrane domain-containing protein</fullName>
    </recommendedName>
</protein>
<evidence type="ECO:0000313" key="13">
    <source>
        <dbReference type="EMBL" id="KAF5855769.1"/>
    </source>
</evidence>
<proteinExistence type="predicted"/>
<evidence type="ECO:0000259" key="12">
    <source>
        <dbReference type="Pfam" id="PF00999"/>
    </source>
</evidence>
<feature type="transmembrane region" description="Helical" evidence="11">
    <location>
        <begin position="311"/>
        <end position="330"/>
    </location>
</feature>
<organism evidence="13 14">
    <name type="scientific">Petromyces alliaceus</name>
    <name type="common">Aspergillus alliaceus</name>
    <dbReference type="NCBI Taxonomy" id="209559"/>
    <lineage>
        <taxon>Eukaryota</taxon>
        <taxon>Fungi</taxon>
        <taxon>Dikarya</taxon>
        <taxon>Ascomycota</taxon>
        <taxon>Pezizomycotina</taxon>
        <taxon>Eurotiomycetes</taxon>
        <taxon>Eurotiomycetidae</taxon>
        <taxon>Eurotiales</taxon>
        <taxon>Aspergillaceae</taxon>
        <taxon>Aspergillus</taxon>
        <taxon>Aspergillus subgen. Circumdati</taxon>
    </lineage>
</organism>
<feature type="domain" description="Cation/H+ exchanger transmembrane" evidence="12">
    <location>
        <begin position="42"/>
        <end position="332"/>
    </location>
</feature>
<evidence type="ECO:0000256" key="3">
    <source>
        <dbReference type="ARBA" id="ARBA00022449"/>
    </source>
</evidence>
<keyword evidence="2" id="KW-0813">Transport</keyword>
<dbReference type="GO" id="GO:0006814">
    <property type="term" value="P:sodium ion transport"/>
    <property type="evidence" value="ECO:0007669"/>
    <property type="project" value="UniProtKB-KW"/>
</dbReference>
<comment type="subcellular location">
    <subcellularLocation>
        <location evidence="1">Membrane</location>
        <topology evidence="1">Multi-pass membrane protein</topology>
    </subcellularLocation>
</comment>
<dbReference type="GO" id="GO:0015297">
    <property type="term" value="F:antiporter activity"/>
    <property type="evidence" value="ECO:0007669"/>
    <property type="project" value="UniProtKB-KW"/>
</dbReference>
<reference evidence="13 14" key="1">
    <citation type="submission" date="2019-04" db="EMBL/GenBank/DDBJ databases">
        <title>Aspergillus burnettii sp. nov., novel species from soil in southeast Queensland.</title>
        <authorList>
            <person name="Gilchrist C.L.M."/>
            <person name="Pitt J.I."/>
            <person name="Lange L."/>
            <person name="Lacey H.J."/>
            <person name="Vuong D."/>
            <person name="Midgley D.J."/>
            <person name="Greenfield P."/>
            <person name="Bradbury M."/>
            <person name="Lacey E."/>
            <person name="Busk P.K."/>
            <person name="Pilgaard B."/>
            <person name="Chooi Y.H."/>
            <person name="Piggott A.M."/>
        </authorList>
    </citation>
    <scope>NUCLEOTIDE SEQUENCE [LARGE SCALE GENOMIC DNA]</scope>
    <source>
        <strain evidence="13 14">FRR 5400</strain>
    </source>
</reference>
<comment type="caution">
    <text evidence="13">The sequence shown here is derived from an EMBL/GenBank/DDBJ whole genome shotgun (WGS) entry which is preliminary data.</text>
</comment>
<keyword evidence="8 11" id="KW-0472">Membrane</keyword>
<evidence type="ECO:0000256" key="10">
    <source>
        <dbReference type="SAM" id="MobiDB-lite"/>
    </source>
</evidence>
<dbReference type="Gene3D" id="1.20.1530.20">
    <property type="match status" value="2"/>
</dbReference>
<evidence type="ECO:0000256" key="11">
    <source>
        <dbReference type="SAM" id="Phobius"/>
    </source>
</evidence>
<keyword evidence="3" id="KW-0050">Antiport</keyword>
<keyword evidence="14" id="KW-1185">Reference proteome</keyword>
<feature type="transmembrane region" description="Helical" evidence="11">
    <location>
        <begin position="12"/>
        <end position="30"/>
    </location>
</feature>
<keyword evidence="7" id="KW-0406">Ion transport</keyword>
<evidence type="ECO:0000256" key="1">
    <source>
        <dbReference type="ARBA" id="ARBA00004141"/>
    </source>
</evidence>
<dbReference type="InterPro" id="IPR038770">
    <property type="entry name" value="Na+/solute_symporter_sf"/>
</dbReference>
<feature type="transmembrane region" description="Helical" evidence="11">
    <location>
        <begin position="74"/>
        <end position="92"/>
    </location>
</feature>
<sequence>MAGETAFAYHEPAITTILSQTGFLLVLNLVNVCLDKLVYCGLIGQSFIGILWGTPGATGAKWLVRDMATVIQQLGYLGLIMLVYEGGLSTSLPSLKANLLLSLAVAITGIGAPMAFSAGAALSATSLGTTFTILSTTVLIKTRLGTVATGAAILDDVVGLVLVQNRYQSGRKQCFVRCRNSYTARVRSFLSGSVARFPDFTGTVQFYFLAYTCLLVGMVSGATYAGTSSLFAAYLDSTRQEQNHNQHNQSTAQQTVTAPSAQHKEPPTGRLVYEKYYHEPVTRILTPLFFASVGFAIPITEMFTGKIVWRGIVYAILMTFGQLITGLWLFRFSSRL</sequence>
<dbReference type="PANTHER" id="PTHR43562:SF3">
    <property type="entry name" value="SODIUM ION_PROTON EXCHANGER (EUROFUNG)"/>
    <property type="match status" value="1"/>
</dbReference>
<evidence type="ECO:0000256" key="7">
    <source>
        <dbReference type="ARBA" id="ARBA00023065"/>
    </source>
</evidence>
<evidence type="ECO:0000256" key="5">
    <source>
        <dbReference type="ARBA" id="ARBA00022989"/>
    </source>
</evidence>
<dbReference type="GO" id="GO:0016020">
    <property type="term" value="C:membrane"/>
    <property type="evidence" value="ECO:0007669"/>
    <property type="project" value="UniProtKB-SubCell"/>
</dbReference>
<evidence type="ECO:0000256" key="8">
    <source>
        <dbReference type="ARBA" id="ARBA00023136"/>
    </source>
</evidence>
<feature type="transmembrane region" description="Helical" evidence="11">
    <location>
        <begin position="206"/>
        <end position="225"/>
    </location>
</feature>
<dbReference type="Pfam" id="PF00999">
    <property type="entry name" value="Na_H_Exchanger"/>
    <property type="match status" value="1"/>
</dbReference>
<name>A0A8H5ZWP3_PETAA</name>
<evidence type="ECO:0000256" key="4">
    <source>
        <dbReference type="ARBA" id="ARBA00022692"/>
    </source>
</evidence>
<keyword evidence="4 11" id="KW-0812">Transmembrane</keyword>
<feature type="compositionally biased region" description="Polar residues" evidence="10">
    <location>
        <begin position="245"/>
        <end position="260"/>
    </location>
</feature>
<evidence type="ECO:0000313" key="14">
    <source>
        <dbReference type="Proteomes" id="UP000541154"/>
    </source>
</evidence>
<feature type="transmembrane region" description="Helical" evidence="11">
    <location>
        <begin position="281"/>
        <end position="299"/>
    </location>
</feature>
<feature type="non-terminal residue" evidence="13">
    <location>
        <position position="336"/>
    </location>
</feature>
<dbReference type="InterPro" id="IPR006153">
    <property type="entry name" value="Cation/H_exchanger_TM"/>
</dbReference>
<evidence type="ECO:0000256" key="2">
    <source>
        <dbReference type="ARBA" id="ARBA00022448"/>
    </source>
</evidence>
<feature type="transmembrane region" description="Helical" evidence="11">
    <location>
        <begin position="99"/>
        <end position="124"/>
    </location>
</feature>
<dbReference type="GO" id="GO:1902600">
    <property type="term" value="P:proton transmembrane transport"/>
    <property type="evidence" value="ECO:0007669"/>
    <property type="project" value="InterPro"/>
</dbReference>
<evidence type="ECO:0000256" key="9">
    <source>
        <dbReference type="ARBA" id="ARBA00023201"/>
    </source>
</evidence>
<feature type="region of interest" description="Disordered" evidence="10">
    <location>
        <begin position="242"/>
        <end position="266"/>
    </location>
</feature>
<feature type="transmembrane region" description="Helical" evidence="11">
    <location>
        <begin position="144"/>
        <end position="163"/>
    </location>
</feature>
<accession>A0A8H5ZWP3</accession>